<sequence>MNFDWFRRYYNGMIKKAGKRVAHLNISKKTSEFLSYISRRIEPLKKIKKEIFLHEIINNESFKLQNFKDVLRENLYKCTELRMDEKSVIVKIIQKDKLNEINKEELISMLIKLPTENLISLLGKDFEKHVQNNIRCDWDYDSGMKKIMLIKYFKIMKKVDETISNNKINTSNKKLNIKIMQKIANERGGVCLSTEYINNSTIMEYECNCENDDCKICFASFKSGSRCNECALEKRKQTMLKKYGTSSSFSINGGYSKESQKLFDIIYQKIDKKHKDKINARRREYRKKDNKKYYESVLKYKKENPTKIPRRDKIY</sequence>
<dbReference type="EMBL" id="LAZR01001907">
    <property type="protein sequence ID" value="KKN37256.1"/>
    <property type="molecule type" value="Genomic_DNA"/>
</dbReference>
<protein>
    <submittedName>
        <fullName evidence="1">Uncharacterized protein</fullName>
    </submittedName>
</protein>
<dbReference type="AlphaFoldDB" id="A0A0F9SJX6"/>
<feature type="non-terminal residue" evidence="1">
    <location>
        <position position="315"/>
    </location>
</feature>
<proteinExistence type="predicted"/>
<gene>
    <name evidence="1" type="ORF">LCGC14_0765470</name>
</gene>
<reference evidence="1" key="1">
    <citation type="journal article" date="2015" name="Nature">
        <title>Complex archaea that bridge the gap between prokaryotes and eukaryotes.</title>
        <authorList>
            <person name="Spang A."/>
            <person name="Saw J.H."/>
            <person name="Jorgensen S.L."/>
            <person name="Zaremba-Niedzwiedzka K."/>
            <person name="Martijn J."/>
            <person name="Lind A.E."/>
            <person name="van Eijk R."/>
            <person name="Schleper C."/>
            <person name="Guy L."/>
            <person name="Ettema T.J."/>
        </authorList>
    </citation>
    <scope>NUCLEOTIDE SEQUENCE</scope>
</reference>
<comment type="caution">
    <text evidence="1">The sequence shown here is derived from an EMBL/GenBank/DDBJ whole genome shotgun (WGS) entry which is preliminary data.</text>
</comment>
<organism evidence="1">
    <name type="scientific">marine sediment metagenome</name>
    <dbReference type="NCBI Taxonomy" id="412755"/>
    <lineage>
        <taxon>unclassified sequences</taxon>
        <taxon>metagenomes</taxon>
        <taxon>ecological metagenomes</taxon>
    </lineage>
</organism>
<accession>A0A0F9SJX6</accession>
<name>A0A0F9SJX6_9ZZZZ</name>
<evidence type="ECO:0000313" key="1">
    <source>
        <dbReference type="EMBL" id="KKN37256.1"/>
    </source>
</evidence>